<evidence type="ECO:0000256" key="1">
    <source>
        <dbReference type="ARBA" id="ARBA00004141"/>
    </source>
</evidence>
<evidence type="ECO:0000256" key="5">
    <source>
        <dbReference type="ARBA" id="ARBA00049660"/>
    </source>
</evidence>
<reference evidence="7 8" key="1">
    <citation type="submission" date="2024-03" db="EMBL/GenBank/DDBJ databases">
        <title>Human intestinal bacterial collection.</title>
        <authorList>
            <person name="Pauvert C."/>
            <person name="Hitch T.C.A."/>
            <person name="Clavel T."/>
        </authorList>
    </citation>
    <scope>NUCLEOTIDE SEQUENCE [LARGE SCALE GENOMIC DNA]</scope>
    <source>
        <strain evidence="7 8">CLA-AA-H78B</strain>
    </source>
</reference>
<evidence type="ECO:0000256" key="3">
    <source>
        <dbReference type="ARBA" id="ARBA00022989"/>
    </source>
</evidence>
<dbReference type="PANTHER" id="PTHR30520">
    <property type="entry name" value="FORMATE TRANSPORTER-RELATED"/>
    <property type="match status" value="1"/>
</dbReference>
<comment type="subcellular location">
    <subcellularLocation>
        <location evidence="1">Membrane</location>
        <topology evidence="1">Multi-pass membrane protein</topology>
    </subcellularLocation>
</comment>
<dbReference type="PROSITE" id="PS01005">
    <property type="entry name" value="FORMATE_NITRITE_TP_1"/>
    <property type="match status" value="1"/>
</dbReference>
<protein>
    <submittedName>
        <fullName evidence="7">Formate/nitrite transporter family protein</fullName>
    </submittedName>
</protein>
<keyword evidence="8" id="KW-1185">Reference proteome</keyword>
<keyword evidence="4 6" id="KW-0472">Membrane</keyword>
<sequence>MKMFKDEYQSVCNAAKGKLGLLEKSPLGYFVSSIVAGMFIALGGFVTFTLGAHLTAAGCTITKPIMAFAFASALSLVVMAGAELFTGNNFVMAAGSFMGQVSWANTVKVWVVCYLGNLVGALLGAVMFVAAGVPTGTVGEFFANTAATKMGGAAGQLFVKGIMCNLMVCLAVWCCTKMKTESGKLIMIFWCIFIFMVCGFEHSIANMSVMAIGLMSPNGVAGLTVAGYFHNLLWVTLGNIIGGSIFVALPYYLIQKK</sequence>
<dbReference type="InterPro" id="IPR023271">
    <property type="entry name" value="Aquaporin-like"/>
</dbReference>
<keyword evidence="3 6" id="KW-1133">Transmembrane helix</keyword>
<feature type="transmembrane region" description="Helical" evidence="6">
    <location>
        <begin position="107"/>
        <end position="133"/>
    </location>
</feature>
<dbReference type="Proteomes" id="UP001470288">
    <property type="component" value="Unassembled WGS sequence"/>
</dbReference>
<evidence type="ECO:0000256" key="6">
    <source>
        <dbReference type="SAM" id="Phobius"/>
    </source>
</evidence>
<dbReference type="RefSeq" id="WP_349143707.1">
    <property type="nucleotide sequence ID" value="NZ_JBBMFC010000003.1"/>
</dbReference>
<dbReference type="PROSITE" id="PS01006">
    <property type="entry name" value="FORMATE_NITRITE_TP_2"/>
    <property type="match status" value="1"/>
</dbReference>
<feature type="transmembrane region" description="Helical" evidence="6">
    <location>
        <begin position="187"/>
        <end position="212"/>
    </location>
</feature>
<evidence type="ECO:0000313" key="7">
    <source>
        <dbReference type="EMBL" id="MEQ2577724.1"/>
    </source>
</evidence>
<proteinExistence type="inferred from homology"/>
<comment type="similarity">
    <text evidence="5">Belongs to the FNT transporter (TC 1.A.16) family.</text>
</comment>
<dbReference type="Pfam" id="PF01226">
    <property type="entry name" value="Form_Nir_trans"/>
    <property type="match status" value="1"/>
</dbReference>
<evidence type="ECO:0000256" key="4">
    <source>
        <dbReference type="ARBA" id="ARBA00023136"/>
    </source>
</evidence>
<dbReference type="EMBL" id="JBBMFC010000003">
    <property type="protein sequence ID" value="MEQ2577724.1"/>
    <property type="molecule type" value="Genomic_DNA"/>
</dbReference>
<organism evidence="7 8">
    <name type="scientific">Hominiventricola aquisgranensis</name>
    <dbReference type="NCBI Taxonomy" id="3133164"/>
    <lineage>
        <taxon>Bacteria</taxon>
        <taxon>Bacillati</taxon>
        <taxon>Bacillota</taxon>
        <taxon>Clostridia</taxon>
        <taxon>Lachnospirales</taxon>
        <taxon>Lachnospiraceae</taxon>
        <taxon>Hominiventricola</taxon>
    </lineage>
</organism>
<feature type="transmembrane region" description="Helical" evidence="6">
    <location>
        <begin position="65"/>
        <end position="86"/>
    </location>
</feature>
<feature type="transmembrane region" description="Helical" evidence="6">
    <location>
        <begin position="232"/>
        <end position="254"/>
    </location>
</feature>
<evidence type="ECO:0000313" key="8">
    <source>
        <dbReference type="Proteomes" id="UP001470288"/>
    </source>
</evidence>
<dbReference type="Gene3D" id="1.20.1080.10">
    <property type="entry name" value="Glycerol uptake facilitator protein"/>
    <property type="match status" value="1"/>
</dbReference>
<dbReference type="InterPro" id="IPR024002">
    <property type="entry name" value="For/NO2_transpt_CS"/>
</dbReference>
<accession>A0ABV1HZB2</accession>
<name>A0ABV1HZB2_9FIRM</name>
<evidence type="ECO:0000256" key="2">
    <source>
        <dbReference type="ARBA" id="ARBA00022692"/>
    </source>
</evidence>
<feature type="transmembrane region" description="Helical" evidence="6">
    <location>
        <begin position="27"/>
        <end position="53"/>
    </location>
</feature>
<keyword evidence="2 6" id="KW-0812">Transmembrane</keyword>
<feature type="transmembrane region" description="Helical" evidence="6">
    <location>
        <begin position="153"/>
        <end position="175"/>
    </location>
</feature>
<dbReference type="InterPro" id="IPR000292">
    <property type="entry name" value="For/NO2_transpt"/>
</dbReference>
<gene>
    <name evidence="7" type="ORF">WMO62_02560</name>
</gene>
<dbReference type="PANTHER" id="PTHR30520:SF8">
    <property type="entry name" value="NITRITE TRANSPORTER NIRC"/>
    <property type="match status" value="1"/>
</dbReference>
<comment type="caution">
    <text evidence="7">The sequence shown here is derived from an EMBL/GenBank/DDBJ whole genome shotgun (WGS) entry which is preliminary data.</text>
</comment>